<dbReference type="InterPro" id="IPR020449">
    <property type="entry name" value="Tscrpt_reg_AraC-type_HTH"/>
</dbReference>
<dbReference type="Pfam" id="PF14525">
    <property type="entry name" value="AraC_binding_2"/>
    <property type="match status" value="1"/>
</dbReference>
<evidence type="ECO:0000259" key="4">
    <source>
        <dbReference type="PROSITE" id="PS01124"/>
    </source>
</evidence>
<evidence type="ECO:0000256" key="1">
    <source>
        <dbReference type="ARBA" id="ARBA00023015"/>
    </source>
</evidence>
<organism evidence="5 6">
    <name type="scientific">Agromyces larvae</name>
    <dbReference type="NCBI Taxonomy" id="2929802"/>
    <lineage>
        <taxon>Bacteria</taxon>
        <taxon>Bacillati</taxon>
        <taxon>Actinomycetota</taxon>
        <taxon>Actinomycetes</taxon>
        <taxon>Micrococcales</taxon>
        <taxon>Microbacteriaceae</taxon>
        <taxon>Agromyces</taxon>
    </lineage>
</organism>
<dbReference type="InterPro" id="IPR050204">
    <property type="entry name" value="AraC_XylS_family_regulators"/>
</dbReference>
<keyword evidence="1" id="KW-0805">Transcription regulation</keyword>
<dbReference type="Proteomes" id="UP000832097">
    <property type="component" value="Chromosome"/>
</dbReference>
<dbReference type="EMBL" id="CP094528">
    <property type="protein sequence ID" value="UOE44396.1"/>
    <property type="molecule type" value="Genomic_DNA"/>
</dbReference>
<accession>A0ABY4C301</accession>
<evidence type="ECO:0000313" key="6">
    <source>
        <dbReference type="Proteomes" id="UP000832097"/>
    </source>
</evidence>
<dbReference type="RefSeq" id="WP_243556181.1">
    <property type="nucleotide sequence ID" value="NZ_CP094528.1"/>
</dbReference>
<reference evidence="5 6" key="1">
    <citation type="submission" date="2022-03" db="EMBL/GenBank/DDBJ databases">
        <title>Mucilaginibacter sp. isolated from the gut of Protaetia brevitarsis seulensis larvae.</title>
        <authorList>
            <person name="Won M."/>
            <person name="Kim S.-J."/>
            <person name="Kwon S.-W."/>
        </authorList>
    </citation>
    <scope>NUCLEOTIDE SEQUENCE [LARGE SCALE GENOMIC DNA]</scope>
    <source>
        <strain evidence="5 6">CFWR-12</strain>
    </source>
</reference>
<dbReference type="PROSITE" id="PS01124">
    <property type="entry name" value="HTH_ARAC_FAMILY_2"/>
    <property type="match status" value="1"/>
</dbReference>
<dbReference type="PRINTS" id="PR00032">
    <property type="entry name" value="HTHARAC"/>
</dbReference>
<dbReference type="InterPro" id="IPR018060">
    <property type="entry name" value="HTH_AraC"/>
</dbReference>
<dbReference type="InterPro" id="IPR035418">
    <property type="entry name" value="AraC-bd_2"/>
</dbReference>
<evidence type="ECO:0000256" key="2">
    <source>
        <dbReference type="ARBA" id="ARBA00023125"/>
    </source>
</evidence>
<dbReference type="PANTHER" id="PTHR46796:SF6">
    <property type="entry name" value="ARAC SUBFAMILY"/>
    <property type="match status" value="1"/>
</dbReference>
<feature type="domain" description="HTH araC/xylS-type" evidence="4">
    <location>
        <begin position="214"/>
        <end position="315"/>
    </location>
</feature>
<keyword evidence="3" id="KW-0804">Transcription</keyword>
<dbReference type="Gene3D" id="1.10.10.60">
    <property type="entry name" value="Homeodomain-like"/>
    <property type="match status" value="1"/>
</dbReference>
<dbReference type="SMART" id="SM00342">
    <property type="entry name" value="HTH_ARAC"/>
    <property type="match status" value="1"/>
</dbReference>
<keyword evidence="6" id="KW-1185">Reference proteome</keyword>
<evidence type="ECO:0000313" key="5">
    <source>
        <dbReference type="EMBL" id="UOE44396.1"/>
    </source>
</evidence>
<keyword evidence="2" id="KW-0238">DNA-binding</keyword>
<evidence type="ECO:0000256" key="3">
    <source>
        <dbReference type="ARBA" id="ARBA00023163"/>
    </source>
</evidence>
<dbReference type="SUPFAM" id="SSF46689">
    <property type="entry name" value="Homeodomain-like"/>
    <property type="match status" value="1"/>
</dbReference>
<name>A0ABY4C301_9MICO</name>
<dbReference type="PANTHER" id="PTHR46796">
    <property type="entry name" value="HTH-TYPE TRANSCRIPTIONAL ACTIVATOR RHAS-RELATED"/>
    <property type="match status" value="1"/>
</dbReference>
<proteinExistence type="predicted"/>
<sequence length="316" mass="35138">MTMTPPVPTGSHQAPLLDFSAFSAVASSAFVPLAIRSDERRSFRGQVRTAEIDRLGFTELSATAHRVERTPKLISEGGDCYMVGFMLAGSGILVQDGRELVMREGDITIYDTARPFSLSFDDDSKNFVVMLPKDMIGLPPELVGELTATRLHDEGRTSALASQFLLHVPQALHSAFPEVRYGLARTSVGLLEVLLTMALGEERLEQDPHQVLLRKIRDYIEQHLGSPDLTPGEIAHAHHISTRHLHGLFRSQGTTVSGYVRTRRLEHCRQDLVNAVYDDRPVSAIAARWGFIDAAHFSRVFRAQYGATPREVRAQR</sequence>
<dbReference type="Pfam" id="PF12833">
    <property type="entry name" value="HTH_18"/>
    <property type="match status" value="1"/>
</dbReference>
<dbReference type="InterPro" id="IPR009057">
    <property type="entry name" value="Homeodomain-like_sf"/>
</dbReference>
<gene>
    <name evidence="5" type="ORF">MTO99_00965</name>
</gene>
<protein>
    <submittedName>
        <fullName evidence="5">Helix-turn-helix domain-containing protein</fullName>
    </submittedName>
</protein>